<feature type="binding site" evidence="7">
    <location>
        <position position="187"/>
    </location>
    <ligand>
        <name>L-glutamate</name>
        <dbReference type="ChEBI" id="CHEBI:29985"/>
    </ligand>
</feature>
<keyword evidence="3 7" id="KW-0547">Nucleotide-binding</keyword>
<dbReference type="Gene3D" id="3.90.800.10">
    <property type="entry name" value="Glutamyl-tRNA Synthetase, Domain 3"/>
    <property type="match status" value="1"/>
</dbReference>
<evidence type="ECO:0000256" key="4">
    <source>
        <dbReference type="ARBA" id="ARBA00022833"/>
    </source>
</evidence>
<keyword evidence="4" id="KW-0862">Zinc</keyword>
<organism evidence="10 11">
    <name type="scientific">Halioglobus japonicus</name>
    <dbReference type="NCBI Taxonomy" id="930805"/>
    <lineage>
        <taxon>Bacteria</taxon>
        <taxon>Pseudomonadati</taxon>
        <taxon>Pseudomonadota</taxon>
        <taxon>Gammaproteobacteria</taxon>
        <taxon>Cellvibrionales</taxon>
        <taxon>Halieaceae</taxon>
        <taxon>Halioglobus</taxon>
    </lineage>
</organism>
<dbReference type="PANTHER" id="PTHR43311">
    <property type="entry name" value="GLUTAMATE--TRNA LIGASE"/>
    <property type="match status" value="1"/>
</dbReference>
<dbReference type="InterPro" id="IPR020058">
    <property type="entry name" value="Glu/Gln-tRNA-synth_Ib_cat-dom"/>
</dbReference>
<comment type="caution">
    <text evidence="7">Lacks conserved residue(s) required for the propagation of feature annotation.</text>
</comment>
<sequence length="311" mass="34206">MKSRRSRSWAKALPHSPTAYRGRFAPSPTGPLHLGSLIAALASYLDARASDGTWLVRMEDLDPPREQPGAADSILRSLEAHGLTWDESVLWQSQRHEAYTAALAELERKQLLFSCDCTRATLGPGGACRGRCLPRQEQLKPTCARRVRVPESTVIQFQDAYQGPQQDALGSALPDFTLQRKDSLYAYQLAVVVDDGFQAISHIVRGSDLLDSTPRQYYLQRCLDLPQPAYGHLPVITNELGQKYSKQNHAPALDGDRAAHNLRQALAFLHQSAPPADAGSPREILDYACQHWQPGAIPGVMDLPAAQLPTA</sequence>
<evidence type="ECO:0000313" key="10">
    <source>
        <dbReference type="EMBL" id="PLW85785.1"/>
    </source>
</evidence>
<dbReference type="Gene3D" id="3.40.50.620">
    <property type="entry name" value="HUPs"/>
    <property type="match status" value="1"/>
</dbReference>
<dbReference type="Proteomes" id="UP000235162">
    <property type="component" value="Unassembled WGS sequence"/>
</dbReference>
<comment type="function">
    <text evidence="7">Catalyzes the tRNA-independent activation of glutamate in presence of ATP and the subsequent transfer of glutamate onto a tRNA(Asp). Glutamate is transferred on the 2-amino-5-(4,5-dihydroxy-2-cyclopenten-1-yl) moiety of the queuosine in the wobble position of the QUC anticodon.</text>
</comment>
<dbReference type="InterPro" id="IPR022380">
    <property type="entry name" value="Glu-Q_tRNA(Asp)_Synthase"/>
</dbReference>
<evidence type="ECO:0000256" key="8">
    <source>
        <dbReference type="RuleBase" id="RU363037"/>
    </source>
</evidence>
<protein>
    <recommendedName>
        <fullName evidence="7">Glutamyl-Q tRNA(Asp) synthetase</fullName>
        <shortName evidence="7">Glu-Q-RSs</shortName>
        <ecNumber evidence="7">6.1.1.-</ecNumber>
    </recommendedName>
</protein>
<comment type="similarity">
    <text evidence="7">Belongs to the class-I aminoacyl-tRNA synthetase family. GluQ subfamily.</text>
</comment>
<dbReference type="FunFam" id="3.40.50.620:FF:000093">
    <property type="entry name" value="Glutamyl-Q tRNA(Asp) synthetase"/>
    <property type="match status" value="1"/>
</dbReference>
<feature type="short sequence motif" description="'KMSKS' region" evidence="7">
    <location>
        <begin position="243"/>
        <end position="247"/>
    </location>
</feature>
<evidence type="ECO:0000256" key="3">
    <source>
        <dbReference type="ARBA" id="ARBA00022741"/>
    </source>
</evidence>
<feature type="domain" description="Glutamyl/glutaminyl-tRNA synthetase class Ib catalytic" evidence="9">
    <location>
        <begin position="21"/>
        <end position="121"/>
    </location>
</feature>
<evidence type="ECO:0000313" key="11">
    <source>
        <dbReference type="Proteomes" id="UP000235162"/>
    </source>
</evidence>
<dbReference type="GO" id="GO:0005829">
    <property type="term" value="C:cytosol"/>
    <property type="evidence" value="ECO:0007669"/>
    <property type="project" value="TreeGrafter"/>
</dbReference>
<name>A0AAP8SMP0_9GAMM</name>
<accession>A0AAP8SMP0</accession>
<dbReference type="GO" id="GO:0006400">
    <property type="term" value="P:tRNA modification"/>
    <property type="evidence" value="ECO:0007669"/>
    <property type="project" value="InterPro"/>
</dbReference>
<evidence type="ECO:0000256" key="2">
    <source>
        <dbReference type="ARBA" id="ARBA00022723"/>
    </source>
</evidence>
<dbReference type="InterPro" id="IPR014729">
    <property type="entry name" value="Rossmann-like_a/b/a_fold"/>
</dbReference>
<dbReference type="Pfam" id="PF00749">
    <property type="entry name" value="tRNA-synt_1c"/>
    <property type="match status" value="2"/>
</dbReference>
<dbReference type="NCBIfam" id="TIGR03838">
    <property type="entry name" value="queuosine_YadB"/>
    <property type="match status" value="1"/>
</dbReference>
<keyword evidence="5 7" id="KW-0067">ATP-binding</keyword>
<keyword evidence="6 7" id="KW-0030">Aminoacyl-tRNA synthetase</keyword>
<feature type="binding site" evidence="7">
    <location>
        <begin position="23"/>
        <end position="27"/>
    </location>
    <ligand>
        <name>L-glutamate</name>
        <dbReference type="ChEBI" id="CHEBI:29985"/>
    </ligand>
</feature>
<dbReference type="GO" id="GO:0005524">
    <property type="term" value="F:ATP binding"/>
    <property type="evidence" value="ECO:0007669"/>
    <property type="project" value="UniProtKB-KW"/>
</dbReference>
<feature type="binding site" evidence="7">
    <location>
        <position position="59"/>
    </location>
    <ligand>
        <name>L-glutamate</name>
        <dbReference type="ChEBI" id="CHEBI:29985"/>
    </ligand>
</feature>
<dbReference type="KEGG" id="hja:BST95_05840"/>
<keyword evidence="11" id="KW-1185">Reference proteome</keyword>
<dbReference type="SUPFAM" id="SSF52374">
    <property type="entry name" value="Nucleotidylyl transferase"/>
    <property type="match status" value="1"/>
</dbReference>
<reference evidence="10 11" key="1">
    <citation type="submission" date="2018-01" db="EMBL/GenBank/DDBJ databases">
        <title>The draft genome sequence of Halioglobus japonicus S1-36.</title>
        <authorList>
            <person name="Du Z.-J."/>
            <person name="Shi M.-J."/>
        </authorList>
    </citation>
    <scope>NUCLEOTIDE SEQUENCE [LARGE SCALE GENOMIC DNA]</scope>
    <source>
        <strain evidence="10 11">S1-36</strain>
    </source>
</reference>
<dbReference type="HAMAP" id="MF_01428">
    <property type="entry name" value="Glu_Q_tRNA_synth"/>
    <property type="match status" value="1"/>
</dbReference>
<proteinExistence type="inferred from homology"/>
<feature type="domain" description="Glutamyl/glutaminyl-tRNA synthetase class Ib catalytic" evidence="9">
    <location>
        <begin position="143"/>
        <end position="250"/>
    </location>
</feature>
<feature type="binding site" evidence="7">
    <location>
        <position position="205"/>
    </location>
    <ligand>
        <name>L-glutamate</name>
        <dbReference type="ChEBI" id="CHEBI:29985"/>
    </ligand>
</feature>
<dbReference type="PRINTS" id="PR00987">
    <property type="entry name" value="TRNASYNTHGLU"/>
</dbReference>
<keyword evidence="2" id="KW-0479">Metal-binding</keyword>
<evidence type="ECO:0000259" key="9">
    <source>
        <dbReference type="Pfam" id="PF00749"/>
    </source>
</evidence>
<comment type="caution">
    <text evidence="10">The sequence shown here is derived from an EMBL/GenBank/DDBJ whole genome shotgun (WGS) entry which is preliminary data.</text>
</comment>
<evidence type="ECO:0000256" key="1">
    <source>
        <dbReference type="ARBA" id="ARBA00022598"/>
    </source>
</evidence>
<evidence type="ECO:0000256" key="7">
    <source>
        <dbReference type="HAMAP-Rule" id="MF_01428"/>
    </source>
</evidence>
<dbReference type="InterPro" id="IPR049940">
    <property type="entry name" value="GluQ/Sye"/>
</dbReference>
<dbReference type="EC" id="6.1.1.-" evidence="7"/>
<dbReference type="GO" id="GO:0008270">
    <property type="term" value="F:zinc ion binding"/>
    <property type="evidence" value="ECO:0007669"/>
    <property type="project" value="InterPro"/>
</dbReference>
<dbReference type="GO" id="GO:0006424">
    <property type="term" value="P:glutamyl-tRNA aminoacylation"/>
    <property type="evidence" value="ECO:0007669"/>
    <property type="project" value="InterPro"/>
</dbReference>
<dbReference type="EMBL" id="PKUR01000003">
    <property type="protein sequence ID" value="PLW85785.1"/>
    <property type="molecule type" value="Genomic_DNA"/>
</dbReference>
<keyword evidence="1 7" id="KW-0436">Ligase</keyword>
<gene>
    <name evidence="7" type="primary">gluQ</name>
    <name evidence="10" type="ORF">C0029_14390</name>
</gene>
<dbReference type="NCBIfam" id="NF004314">
    <property type="entry name" value="PRK05710.1-3"/>
    <property type="match status" value="1"/>
</dbReference>
<evidence type="ECO:0000256" key="6">
    <source>
        <dbReference type="ARBA" id="ARBA00023146"/>
    </source>
</evidence>
<evidence type="ECO:0000256" key="5">
    <source>
        <dbReference type="ARBA" id="ARBA00022840"/>
    </source>
</evidence>
<feature type="short sequence motif" description="'HIGH' region" evidence="7">
    <location>
        <begin position="26"/>
        <end position="36"/>
    </location>
</feature>
<dbReference type="PANTHER" id="PTHR43311:SF1">
    <property type="entry name" value="GLUTAMYL-Q TRNA(ASP) SYNTHETASE"/>
    <property type="match status" value="1"/>
</dbReference>
<feature type="binding site" evidence="7">
    <location>
        <position position="246"/>
    </location>
    <ligand>
        <name>ATP</name>
        <dbReference type="ChEBI" id="CHEBI:30616"/>
    </ligand>
</feature>
<dbReference type="GO" id="GO:0004818">
    <property type="term" value="F:glutamate-tRNA ligase activity"/>
    <property type="evidence" value="ECO:0007669"/>
    <property type="project" value="TreeGrafter"/>
</dbReference>
<keyword evidence="8" id="KW-0648">Protein biosynthesis</keyword>
<dbReference type="InterPro" id="IPR000924">
    <property type="entry name" value="Glu/Gln-tRNA-synth"/>
</dbReference>
<dbReference type="AlphaFoldDB" id="A0AAP8SMP0"/>